<comment type="caution">
    <text evidence="3">The sequence shown here is derived from an EMBL/GenBank/DDBJ whole genome shotgun (WGS) entry which is preliminary data.</text>
</comment>
<evidence type="ECO:0000313" key="4">
    <source>
        <dbReference type="Proteomes" id="UP000253153"/>
    </source>
</evidence>
<protein>
    <recommendedName>
        <fullName evidence="2">Protein kinase domain-containing protein</fullName>
    </recommendedName>
</protein>
<evidence type="ECO:0000259" key="2">
    <source>
        <dbReference type="PROSITE" id="PS50011"/>
    </source>
</evidence>
<dbReference type="AlphaFoldDB" id="A0A366RAG7"/>
<dbReference type="GO" id="GO:0005524">
    <property type="term" value="F:ATP binding"/>
    <property type="evidence" value="ECO:0007669"/>
    <property type="project" value="InterPro"/>
</dbReference>
<gene>
    <name evidence="3" type="ORF">FIESC28_07824</name>
</gene>
<feature type="compositionally biased region" description="Low complexity" evidence="1">
    <location>
        <begin position="722"/>
        <end position="731"/>
    </location>
</feature>
<feature type="compositionally biased region" description="Polar residues" evidence="1">
    <location>
        <begin position="732"/>
        <end position="748"/>
    </location>
</feature>
<feature type="region of interest" description="Disordered" evidence="1">
    <location>
        <begin position="771"/>
        <end position="797"/>
    </location>
</feature>
<dbReference type="Gene3D" id="1.10.510.10">
    <property type="entry name" value="Transferase(Phosphotransferase) domain 1"/>
    <property type="match status" value="1"/>
</dbReference>
<evidence type="ECO:0000313" key="3">
    <source>
        <dbReference type="EMBL" id="RBR14133.1"/>
    </source>
</evidence>
<dbReference type="GeneID" id="41997260"/>
<sequence>MIGRDIKIKMVRIQPTGRTYHQELTRWRNLCTINSALTRGDTSVVLYDWDHIPQDQIGHIRRAKEEIQKQRVSNFPALTNTSKGPDLSGVCKADSLRDIESTSWEGLRFKFVKVLAEGGHGYVSLWDVTFDDGSIRRVVIKKGKKASGSFDPVNEARFHLRYEAAEHTTQVIKLSHESAAIRRAMMKENPTAANNFTEGCSWNAAERGCVVFEYAPYGDVSGLMSNMATTKQNFPNSVLWGVLECYALGLATVAYTPVLDKSITFEHLFREAEQNNEADKFLEKFESNHNSTHDIHLDMEYLNILVGQEQSHKDRPAFKLHDLGAFSEIMSEYWGEMTEINLWRLRHFPKPQAATPEQISGEWDCLPLGMTPEEVRNDFGGEDFEKGSPCAGRFGTWTNVFLIAKVMESMITGVSYRHPFVCKRYESLDGKTRYTYGWALKNKDFSWVDIELRDIVRRCLFENPVDRPTPIQILKVIQQWKNSAGYDPREIARWWAASYGPQQVPSHIPKSPAANVNPVQQAVIHQQGLLALHPGVQVTDTRKGHRAPNQPTQHVTGPSNQQQSQSTARSNQGGISPRQTPGLTQSPIQAVPPPSDLQPPGSGKKAPVNTPSPPQKRPREESTEPTEDMSPLKIQKLGGSRILAHRPQGTIQAISSSSSPPAFLAATNLNVSNNTRHLRPALSPTFPVVATSHHSSRSPPASLLADLNIQSITPPPPPSPPSASNTSPLLSGSSKTRPGTAIQSQSSGIGPGEAMDIDREESFYQFDDNRNQVASPLIPPGQGPNNLQRQPPSTGWRMSINRATQRPAKYVKFDMPPSPDKELKAHVKILSPKIQRVVRGPSSKKPKYLKSKAMRTFVRKALPHMPVTLRNLMSRTKELDSQLTIGTVPVYAYLK</sequence>
<evidence type="ECO:0000256" key="1">
    <source>
        <dbReference type="SAM" id="MobiDB-lite"/>
    </source>
</evidence>
<feature type="compositionally biased region" description="Polar residues" evidence="1">
    <location>
        <begin position="549"/>
        <end position="588"/>
    </location>
</feature>
<dbReference type="InterPro" id="IPR000719">
    <property type="entry name" value="Prot_kinase_dom"/>
</dbReference>
<feature type="region of interest" description="Disordered" evidence="1">
    <location>
        <begin position="708"/>
        <end position="754"/>
    </location>
</feature>
<dbReference type="GO" id="GO:0004672">
    <property type="term" value="F:protein kinase activity"/>
    <property type="evidence" value="ECO:0007669"/>
    <property type="project" value="InterPro"/>
</dbReference>
<feature type="domain" description="Protein kinase" evidence="2">
    <location>
        <begin position="109"/>
        <end position="481"/>
    </location>
</feature>
<dbReference type="RefSeq" id="XP_031013943.1">
    <property type="nucleotide sequence ID" value="XM_031161964.1"/>
</dbReference>
<dbReference type="InterPro" id="IPR011009">
    <property type="entry name" value="Kinase-like_dom_sf"/>
</dbReference>
<reference evidence="3 4" key="1">
    <citation type="submission" date="2018-06" db="EMBL/GenBank/DDBJ databases">
        <title>Fusarium incarnatum-equiseti species complex species 28.</title>
        <authorList>
            <person name="Gardiner D.M."/>
        </authorList>
    </citation>
    <scope>NUCLEOTIDE SEQUENCE [LARGE SCALE GENOMIC DNA]</scope>
    <source>
        <strain evidence="3 4">FIESC_28</strain>
    </source>
</reference>
<keyword evidence="4" id="KW-1185">Reference proteome</keyword>
<organism evidence="3 4">
    <name type="scientific">Fusarium coffeatum</name>
    <dbReference type="NCBI Taxonomy" id="231269"/>
    <lineage>
        <taxon>Eukaryota</taxon>
        <taxon>Fungi</taxon>
        <taxon>Dikarya</taxon>
        <taxon>Ascomycota</taxon>
        <taxon>Pezizomycotina</taxon>
        <taxon>Sordariomycetes</taxon>
        <taxon>Hypocreomycetidae</taxon>
        <taxon>Hypocreales</taxon>
        <taxon>Nectriaceae</taxon>
        <taxon>Fusarium</taxon>
        <taxon>Fusarium incarnatum-equiseti species complex</taxon>
    </lineage>
</organism>
<accession>A0A366RAG7</accession>
<feature type="region of interest" description="Disordered" evidence="1">
    <location>
        <begin position="540"/>
        <end position="633"/>
    </location>
</feature>
<dbReference type="PROSITE" id="PS50011">
    <property type="entry name" value="PROTEIN_KINASE_DOM"/>
    <property type="match status" value="1"/>
</dbReference>
<name>A0A366RAG7_9HYPO</name>
<dbReference type="OrthoDB" id="4062651at2759"/>
<dbReference type="SUPFAM" id="SSF56112">
    <property type="entry name" value="Protein kinase-like (PK-like)"/>
    <property type="match status" value="1"/>
</dbReference>
<feature type="compositionally biased region" description="Polar residues" evidence="1">
    <location>
        <begin position="783"/>
        <end position="793"/>
    </location>
</feature>
<dbReference type="EMBL" id="QKXC01000170">
    <property type="protein sequence ID" value="RBR14133.1"/>
    <property type="molecule type" value="Genomic_DNA"/>
</dbReference>
<dbReference type="Proteomes" id="UP000253153">
    <property type="component" value="Unassembled WGS sequence"/>
</dbReference>
<proteinExistence type="predicted"/>